<evidence type="ECO:0000313" key="3">
    <source>
        <dbReference type="Proteomes" id="UP001175271"/>
    </source>
</evidence>
<proteinExistence type="predicted"/>
<dbReference type="Proteomes" id="UP001175271">
    <property type="component" value="Unassembled WGS sequence"/>
</dbReference>
<organism evidence="2 3">
    <name type="scientific">Steinernema hermaphroditum</name>
    <dbReference type="NCBI Taxonomy" id="289476"/>
    <lineage>
        <taxon>Eukaryota</taxon>
        <taxon>Metazoa</taxon>
        <taxon>Ecdysozoa</taxon>
        <taxon>Nematoda</taxon>
        <taxon>Chromadorea</taxon>
        <taxon>Rhabditida</taxon>
        <taxon>Tylenchina</taxon>
        <taxon>Panagrolaimomorpha</taxon>
        <taxon>Strongyloidoidea</taxon>
        <taxon>Steinernematidae</taxon>
        <taxon>Steinernema</taxon>
    </lineage>
</organism>
<protein>
    <submittedName>
        <fullName evidence="2">Uncharacterized protein</fullName>
    </submittedName>
</protein>
<gene>
    <name evidence="2" type="ORF">QR680_018593</name>
</gene>
<evidence type="ECO:0000313" key="2">
    <source>
        <dbReference type="EMBL" id="KAK0406477.1"/>
    </source>
</evidence>
<evidence type="ECO:0000256" key="1">
    <source>
        <dbReference type="SAM" id="Phobius"/>
    </source>
</evidence>
<name>A0AA39HIF8_9BILA</name>
<sequence>MKCWSCVKDATASCRDIIKYICMVAFVFASVVFFISSVLHYRNKNQERKEREYCLAHLLRKYNGYRALTEAGEVIPGCRLTPNQRPYCQEK</sequence>
<dbReference type="AlphaFoldDB" id="A0AA39HIF8"/>
<reference evidence="2" key="1">
    <citation type="submission" date="2023-06" db="EMBL/GenBank/DDBJ databases">
        <title>Genomic analysis of the entomopathogenic nematode Steinernema hermaphroditum.</title>
        <authorList>
            <person name="Schwarz E.M."/>
            <person name="Heppert J.K."/>
            <person name="Baniya A."/>
            <person name="Schwartz H.T."/>
            <person name="Tan C.-H."/>
            <person name="Antoshechkin I."/>
            <person name="Sternberg P.W."/>
            <person name="Goodrich-Blair H."/>
            <person name="Dillman A.R."/>
        </authorList>
    </citation>
    <scope>NUCLEOTIDE SEQUENCE</scope>
    <source>
        <strain evidence="2">PS9179</strain>
        <tissue evidence="2">Whole animal</tissue>
    </source>
</reference>
<keyword evidence="1" id="KW-0472">Membrane</keyword>
<dbReference type="EMBL" id="JAUCMV010000004">
    <property type="protein sequence ID" value="KAK0406477.1"/>
    <property type="molecule type" value="Genomic_DNA"/>
</dbReference>
<keyword evidence="1" id="KW-1133">Transmembrane helix</keyword>
<keyword evidence="1" id="KW-0812">Transmembrane</keyword>
<keyword evidence="3" id="KW-1185">Reference proteome</keyword>
<feature type="transmembrane region" description="Helical" evidence="1">
    <location>
        <begin position="17"/>
        <end position="41"/>
    </location>
</feature>
<comment type="caution">
    <text evidence="2">The sequence shown here is derived from an EMBL/GenBank/DDBJ whole genome shotgun (WGS) entry which is preliminary data.</text>
</comment>
<accession>A0AA39HIF8</accession>